<reference evidence="5 6" key="1">
    <citation type="submission" date="2019-12" db="EMBL/GenBank/DDBJ databases">
        <title>Paraburkholderia acidiphila 7Q-K02 sp. nov and Paraburkholderia acidisoli DHF22 sp. nov., two strains isolated from forest soil.</title>
        <authorList>
            <person name="Gao Z."/>
            <person name="Qiu L."/>
        </authorList>
    </citation>
    <scope>NUCLEOTIDE SEQUENCE [LARGE SCALE GENOMIC DNA]</scope>
    <source>
        <strain evidence="5 6">DHF22</strain>
    </source>
</reference>
<dbReference type="AlphaFoldDB" id="A0A7Z2GHU7"/>
<gene>
    <name evidence="5" type="ORF">FAZ98_08115</name>
</gene>
<dbReference type="InterPro" id="IPR000045">
    <property type="entry name" value="Prepilin_IV_endopep_pep"/>
</dbReference>
<feature type="transmembrane region" description="Helical" evidence="3">
    <location>
        <begin position="97"/>
        <end position="119"/>
    </location>
</feature>
<dbReference type="InterPro" id="IPR050882">
    <property type="entry name" value="Prepilin_peptidase/N-MTase"/>
</dbReference>
<keyword evidence="6" id="KW-1185">Reference proteome</keyword>
<dbReference type="RefSeq" id="WP_158950470.1">
    <property type="nucleotide sequence ID" value="NZ_CP046913.1"/>
</dbReference>
<feature type="domain" description="Prepilin type IV endopeptidase peptidase" evidence="4">
    <location>
        <begin position="10"/>
        <end position="113"/>
    </location>
</feature>
<accession>A0A7Z2GHU7</accession>
<dbReference type="GO" id="GO:0005886">
    <property type="term" value="C:plasma membrane"/>
    <property type="evidence" value="ECO:0007669"/>
    <property type="project" value="TreeGrafter"/>
</dbReference>
<evidence type="ECO:0000313" key="6">
    <source>
        <dbReference type="Proteomes" id="UP000433577"/>
    </source>
</evidence>
<dbReference type="GO" id="GO:0006465">
    <property type="term" value="P:signal peptide processing"/>
    <property type="evidence" value="ECO:0007669"/>
    <property type="project" value="TreeGrafter"/>
</dbReference>
<organism evidence="5 6">
    <name type="scientific">Paraburkholderia acidisoli</name>
    <dbReference type="NCBI Taxonomy" id="2571748"/>
    <lineage>
        <taxon>Bacteria</taxon>
        <taxon>Pseudomonadati</taxon>
        <taxon>Pseudomonadota</taxon>
        <taxon>Betaproteobacteria</taxon>
        <taxon>Burkholderiales</taxon>
        <taxon>Burkholderiaceae</taxon>
        <taxon>Paraburkholderia</taxon>
    </lineage>
</organism>
<dbReference type="PANTHER" id="PTHR30487">
    <property type="entry name" value="TYPE 4 PREPILIN-LIKE PROTEINS LEADER PEPTIDE-PROCESSING ENZYME"/>
    <property type="match status" value="1"/>
</dbReference>
<sequence length="169" mass="17350">MTLYVLGCLAFGAWAAAVAVCDVRSRRVPNALVLAGFVAALAAACARAGPLHIDLGAALVAAALGFVALLPFYLLRVMGAADVKVFAVLGAWCGKEALIALWLVASVAALVHVLALLIATRARRAHTSSDGRRARVIAVGARRGTPFATCLTAPALAWLVLQLVAGGVR</sequence>
<protein>
    <submittedName>
        <fullName evidence="5">Prepilin peptidase</fullName>
    </submittedName>
</protein>
<evidence type="ECO:0000256" key="3">
    <source>
        <dbReference type="SAM" id="Phobius"/>
    </source>
</evidence>
<comment type="similarity">
    <text evidence="1 2">Belongs to the peptidase A24 family.</text>
</comment>
<name>A0A7Z2GHU7_9BURK</name>
<evidence type="ECO:0000259" key="4">
    <source>
        <dbReference type="Pfam" id="PF01478"/>
    </source>
</evidence>
<dbReference type="PANTHER" id="PTHR30487:SF0">
    <property type="entry name" value="PREPILIN LEADER PEPTIDASE_N-METHYLTRANSFERASE-RELATED"/>
    <property type="match status" value="1"/>
</dbReference>
<feature type="transmembrane region" description="Helical" evidence="3">
    <location>
        <begin position="29"/>
        <end position="48"/>
    </location>
</feature>
<keyword evidence="3" id="KW-0472">Membrane</keyword>
<keyword evidence="3" id="KW-1133">Transmembrane helix</keyword>
<dbReference type="KEGG" id="pacs:FAZ98_08115"/>
<evidence type="ECO:0000256" key="2">
    <source>
        <dbReference type="RuleBase" id="RU003793"/>
    </source>
</evidence>
<dbReference type="InterPro" id="IPR014032">
    <property type="entry name" value="Peptidase_A24A_bac"/>
</dbReference>
<dbReference type="Proteomes" id="UP000433577">
    <property type="component" value="Chromosome 1"/>
</dbReference>
<dbReference type="GO" id="GO:0004190">
    <property type="term" value="F:aspartic-type endopeptidase activity"/>
    <property type="evidence" value="ECO:0007669"/>
    <property type="project" value="InterPro"/>
</dbReference>
<dbReference type="Gene3D" id="1.20.120.1220">
    <property type="match status" value="1"/>
</dbReference>
<proteinExistence type="inferred from homology"/>
<dbReference type="Pfam" id="PF01478">
    <property type="entry name" value="Peptidase_A24"/>
    <property type="match status" value="1"/>
</dbReference>
<feature type="transmembrane region" description="Helical" evidence="3">
    <location>
        <begin position="55"/>
        <end position="77"/>
    </location>
</feature>
<dbReference type="PRINTS" id="PR00864">
    <property type="entry name" value="PREPILNPTASE"/>
</dbReference>
<dbReference type="EMBL" id="CP046913">
    <property type="protein sequence ID" value="QGZ61699.1"/>
    <property type="molecule type" value="Genomic_DNA"/>
</dbReference>
<evidence type="ECO:0000256" key="1">
    <source>
        <dbReference type="ARBA" id="ARBA00005801"/>
    </source>
</evidence>
<evidence type="ECO:0000313" key="5">
    <source>
        <dbReference type="EMBL" id="QGZ61699.1"/>
    </source>
</evidence>
<keyword evidence="3" id="KW-0812">Transmembrane</keyword>